<keyword evidence="9" id="KW-0804">Transcription</keyword>
<dbReference type="Proteomes" id="UP001652628">
    <property type="component" value="Chromosome 3"/>
</dbReference>
<keyword evidence="10" id="KW-0539">Nucleus</keyword>
<dbReference type="InterPro" id="IPR026516">
    <property type="entry name" value="THAP1/10"/>
</dbReference>
<keyword evidence="3" id="KW-0479">Metal-binding</keyword>
<evidence type="ECO:0000256" key="5">
    <source>
        <dbReference type="ARBA" id="ARBA00022833"/>
    </source>
</evidence>
<dbReference type="GO" id="GO:0008270">
    <property type="term" value="F:zinc ion binding"/>
    <property type="evidence" value="ECO:0007669"/>
    <property type="project" value="UniProtKB-KW"/>
</dbReference>
<feature type="domain" description="THAP-type" evidence="14">
    <location>
        <begin position="96"/>
        <end position="168"/>
    </location>
</feature>
<evidence type="ECO:0000256" key="7">
    <source>
        <dbReference type="ARBA" id="ARBA00023054"/>
    </source>
</evidence>
<feature type="region of interest" description="Disordered" evidence="13">
    <location>
        <begin position="177"/>
        <end position="226"/>
    </location>
</feature>
<comment type="subcellular location">
    <subcellularLocation>
        <location evidence="1">Nucleus</location>
        <location evidence="1">Nucleoplasm</location>
    </subcellularLocation>
</comment>
<keyword evidence="8 12" id="KW-0238">DNA-binding</keyword>
<evidence type="ECO:0000256" key="4">
    <source>
        <dbReference type="ARBA" id="ARBA00022771"/>
    </source>
</evidence>
<keyword evidence="4 12" id="KW-0863">Zinc-finger</keyword>
<evidence type="ECO:0000256" key="6">
    <source>
        <dbReference type="ARBA" id="ARBA00023015"/>
    </source>
</evidence>
<dbReference type="SMART" id="SM00692">
    <property type="entry name" value="DM3"/>
    <property type="match status" value="2"/>
</dbReference>
<keyword evidence="5" id="KW-0862">Zinc</keyword>
<dbReference type="PROSITE" id="PS50950">
    <property type="entry name" value="ZF_THAP"/>
    <property type="match status" value="2"/>
</dbReference>
<keyword evidence="6" id="KW-0805">Transcription regulation</keyword>
<evidence type="ECO:0000256" key="8">
    <source>
        <dbReference type="ARBA" id="ARBA00023125"/>
    </source>
</evidence>
<evidence type="ECO:0000313" key="15">
    <source>
        <dbReference type="Proteomes" id="UP001652628"/>
    </source>
</evidence>
<evidence type="ECO:0000256" key="10">
    <source>
        <dbReference type="ARBA" id="ARBA00023242"/>
    </source>
</evidence>
<evidence type="ECO:0000256" key="2">
    <source>
        <dbReference type="ARBA" id="ARBA00006177"/>
    </source>
</evidence>
<dbReference type="PANTHER" id="PTHR46600:SF1">
    <property type="entry name" value="THAP DOMAIN-CONTAINING PROTEIN 1"/>
    <property type="match status" value="1"/>
</dbReference>
<evidence type="ECO:0000313" key="16">
    <source>
        <dbReference type="RefSeq" id="XP_016926866.2"/>
    </source>
</evidence>
<dbReference type="GO" id="GO:0005654">
    <property type="term" value="C:nucleoplasm"/>
    <property type="evidence" value="ECO:0007669"/>
    <property type="project" value="UniProtKB-SubCell"/>
</dbReference>
<dbReference type="PANTHER" id="PTHR46600">
    <property type="entry name" value="THAP DOMAIN-CONTAINING"/>
    <property type="match status" value="1"/>
</dbReference>
<feature type="compositionally biased region" description="Basic residues" evidence="13">
    <location>
        <begin position="179"/>
        <end position="194"/>
    </location>
</feature>
<dbReference type="InterPro" id="IPR006612">
    <property type="entry name" value="THAP_Znf"/>
</dbReference>
<dbReference type="AlphaFoldDB" id="A0AB39Z1K3"/>
<comment type="similarity">
    <text evidence="2">Belongs to the THAP1 family.</text>
</comment>
<reference evidence="16" key="1">
    <citation type="submission" date="2025-08" db="UniProtKB">
        <authorList>
            <consortium name="RefSeq"/>
        </authorList>
    </citation>
    <scope>IDENTIFICATION</scope>
</reference>
<organism evidence="15 16">
    <name type="scientific">Drosophila suzukii</name>
    <name type="common">Spotted-wing drosophila fruit fly</name>
    <dbReference type="NCBI Taxonomy" id="28584"/>
    <lineage>
        <taxon>Eukaryota</taxon>
        <taxon>Metazoa</taxon>
        <taxon>Ecdysozoa</taxon>
        <taxon>Arthropoda</taxon>
        <taxon>Hexapoda</taxon>
        <taxon>Insecta</taxon>
        <taxon>Pterygota</taxon>
        <taxon>Neoptera</taxon>
        <taxon>Endopterygota</taxon>
        <taxon>Diptera</taxon>
        <taxon>Brachycera</taxon>
        <taxon>Muscomorpha</taxon>
        <taxon>Ephydroidea</taxon>
        <taxon>Drosophilidae</taxon>
        <taxon>Drosophila</taxon>
        <taxon>Sophophora</taxon>
    </lineage>
</organism>
<keyword evidence="11" id="KW-0131">Cell cycle</keyword>
<gene>
    <name evidence="16" type="primary">LOC108007654</name>
</gene>
<evidence type="ECO:0000256" key="9">
    <source>
        <dbReference type="ARBA" id="ARBA00023163"/>
    </source>
</evidence>
<evidence type="ECO:0000256" key="3">
    <source>
        <dbReference type="ARBA" id="ARBA00022723"/>
    </source>
</evidence>
<dbReference type="RefSeq" id="XP_016926866.2">
    <property type="nucleotide sequence ID" value="XM_017071377.4"/>
</dbReference>
<evidence type="ECO:0000256" key="1">
    <source>
        <dbReference type="ARBA" id="ARBA00004642"/>
    </source>
</evidence>
<evidence type="ECO:0000259" key="14">
    <source>
        <dbReference type="PROSITE" id="PS50950"/>
    </source>
</evidence>
<evidence type="ECO:0000256" key="13">
    <source>
        <dbReference type="SAM" id="MobiDB-lite"/>
    </source>
</evidence>
<evidence type="ECO:0000256" key="11">
    <source>
        <dbReference type="ARBA" id="ARBA00023306"/>
    </source>
</evidence>
<accession>A0AB39Z1K3</accession>
<feature type="domain" description="THAP-type" evidence="14">
    <location>
        <begin position="1"/>
        <end position="78"/>
    </location>
</feature>
<proteinExistence type="inferred from homology"/>
<name>A0AB39Z1K3_DROSZ</name>
<dbReference type="SUPFAM" id="SSF57716">
    <property type="entry name" value="Glucocorticoid receptor-like (DNA-binding domain)"/>
    <property type="match status" value="2"/>
</dbReference>
<protein>
    <recommendedName>
        <fullName evidence="14">THAP-type domain-containing protein</fullName>
    </recommendedName>
</protein>
<dbReference type="GeneID" id="108007654"/>
<keyword evidence="15" id="KW-1185">Reference proteome</keyword>
<dbReference type="SMART" id="SM00980">
    <property type="entry name" value="THAP"/>
    <property type="match status" value="2"/>
</dbReference>
<evidence type="ECO:0000256" key="12">
    <source>
        <dbReference type="PROSITE-ProRule" id="PRU00309"/>
    </source>
</evidence>
<sequence length="270" mass="31468">MKNRNLRCIVNNCYESGQQDRSSMFKLPMNPVIRQKWMENIGIFKDINLFNSRVCRRHFETHCLGKTKVLSWAVPTLFLGEKEVLHHSRKPEKSPINRKCSVRGCPSRSSTERLHFFPTDPELRKKWIDICHLTVDNKWLFICGRHFRRNYLPNNKGNLKRDAIPEFNLGIESEDPLGKGHKCRKSFPKRRKPRSKSDDSGIDEENSKESGSQEFCFNSKESRPQESCSNCLDLKQQLAAALLKIQQLEEGQHAATDSDEEEELIFMLMK</sequence>
<dbReference type="GO" id="GO:0043565">
    <property type="term" value="F:sequence-specific DNA binding"/>
    <property type="evidence" value="ECO:0007669"/>
    <property type="project" value="InterPro"/>
</dbReference>
<keyword evidence="7" id="KW-0175">Coiled coil</keyword>
<dbReference type="Pfam" id="PF05485">
    <property type="entry name" value="THAP"/>
    <property type="match status" value="2"/>
</dbReference>